<feature type="domain" description="Gamma-glutamylcyclotransferase AIG2-like" evidence="1">
    <location>
        <begin position="7"/>
        <end position="131"/>
    </location>
</feature>
<dbReference type="InterPro" id="IPR009288">
    <property type="entry name" value="AIG2-like_dom"/>
</dbReference>
<dbReference type="Gene3D" id="3.10.490.10">
    <property type="entry name" value="Gamma-glutamyl cyclotransferase-like"/>
    <property type="match status" value="1"/>
</dbReference>
<reference evidence="2" key="1">
    <citation type="submission" date="2022-09" db="EMBL/GenBank/DDBJ databases">
        <authorList>
            <person name="Cebeci A."/>
            <person name="Ture M."/>
            <person name="Alemdag M."/>
            <person name="Altinok I."/>
        </authorList>
    </citation>
    <scope>NUCLEOTIDE SEQUENCE</scope>
</reference>
<evidence type="ECO:0000313" key="2">
    <source>
        <dbReference type="EMBL" id="UZV39699.1"/>
    </source>
</evidence>
<dbReference type="CDD" id="cd06661">
    <property type="entry name" value="GGCT_like"/>
    <property type="match status" value="1"/>
</dbReference>
<dbReference type="InterPro" id="IPR013024">
    <property type="entry name" value="GGCT-like"/>
</dbReference>
<sequence>MSDKVFVATYGSLRRGMHNAMVNENANATFVSKAKTKENFDLFEYGGGAFPSVSLVHSESNKPVVVDLYETTMAGVTGAYDWLEGYRGPGARNFYDRTEITVVKDDGEEVLAWIYHIDEEQEVRVNGGDWCTHKIPDYYEKV</sequence>
<dbReference type="Proteomes" id="UP001163735">
    <property type="component" value="Segment"/>
</dbReference>
<evidence type="ECO:0000259" key="1">
    <source>
        <dbReference type="Pfam" id="PF06094"/>
    </source>
</evidence>
<dbReference type="EMBL" id="OP491958">
    <property type="protein sequence ID" value="UZV39699.1"/>
    <property type="molecule type" value="Genomic_DNA"/>
</dbReference>
<evidence type="ECO:0000313" key="3">
    <source>
        <dbReference type="Proteomes" id="UP001163735"/>
    </source>
</evidence>
<keyword evidence="3" id="KW-1185">Reference proteome</keyword>
<dbReference type="SUPFAM" id="SSF110857">
    <property type="entry name" value="Gamma-glutamyl cyclotransferase-like"/>
    <property type="match status" value="1"/>
</dbReference>
<gene>
    <name evidence="2" type="ORF">APT65_00096</name>
</gene>
<organism evidence="2 3">
    <name type="scientific">Aeromonas phage APT65</name>
    <dbReference type="NCBI Taxonomy" id="2982914"/>
    <lineage>
        <taxon>Viruses</taxon>
        <taxon>Duplodnaviria</taxon>
        <taxon>Heunggongvirae</taxon>
        <taxon>Uroviricota</taxon>
        <taxon>Caudoviricetes</taxon>
        <taxon>Aquaneticvirus</taxon>
        <taxon>Aquaneticvirus ApT65</taxon>
    </lineage>
</organism>
<dbReference type="Pfam" id="PF06094">
    <property type="entry name" value="GGACT"/>
    <property type="match status" value="1"/>
</dbReference>
<protein>
    <recommendedName>
        <fullName evidence="1">Gamma-glutamylcyclotransferase AIG2-like domain-containing protein</fullName>
    </recommendedName>
</protein>
<accession>A0A9E8GAD9</accession>
<proteinExistence type="predicted"/>
<name>A0A9E8GAD9_9CAUD</name>
<dbReference type="InterPro" id="IPR036568">
    <property type="entry name" value="GGCT-like_sf"/>
</dbReference>